<accession>A0ABS4PTD2</accession>
<keyword evidence="1" id="KW-0732">Signal</keyword>
<reference evidence="2 3" key="1">
    <citation type="submission" date="2021-03" db="EMBL/GenBank/DDBJ databases">
        <title>Sequencing the genomes of 1000 actinobacteria strains.</title>
        <authorList>
            <person name="Klenk H.-P."/>
        </authorList>
    </citation>
    <scope>NUCLEOTIDE SEQUENCE [LARGE SCALE GENOMIC DNA]</scope>
    <source>
        <strain evidence="2 3">DSM 45510</strain>
    </source>
</reference>
<gene>
    <name evidence="2" type="ORF">JOM49_004215</name>
</gene>
<evidence type="ECO:0000313" key="2">
    <source>
        <dbReference type="EMBL" id="MBP2182689.1"/>
    </source>
</evidence>
<evidence type="ECO:0000256" key="1">
    <source>
        <dbReference type="SAM" id="SignalP"/>
    </source>
</evidence>
<comment type="caution">
    <text evidence="2">The sequence shown here is derived from an EMBL/GenBank/DDBJ whole genome shotgun (WGS) entry which is preliminary data.</text>
</comment>
<evidence type="ECO:0000313" key="3">
    <source>
        <dbReference type="Proteomes" id="UP000741013"/>
    </source>
</evidence>
<name>A0ABS4PTD2_9PSEU</name>
<feature type="chain" id="PRO_5046267635" description="Peptidase inhibitor family I36" evidence="1">
    <location>
        <begin position="26"/>
        <end position="122"/>
    </location>
</feature>
<proteinExistence type="predicted"/>
<protein>
    <recommendedName>
        <fullName evidence="4">Peptidase inhibitor family I36</fullName>
    </recommendedName>
</protein>
<keyword evidence="3" id="KW-1185">Reference proteome</keyword>
<evidence type="ECO:0008006" key="4">
    <source>
        <dbReference type="Google" id="ProtNLM"/>
    </source>
</evidence>
<dbReference type="Pfam" id="PF03995">
    <property type="entry name" value="Inhibitor_I36"/>
    <property type="match status" value="1"/>
</dbReference>
<feature type="signal peptide" evidence="1">
    <location>
        <begin position="1"/>
        <end position="25"/>
    </location>
</feature>
<dbReference type="Proteomes" id="UP000741013">
    <property type="component" value="Unassembled WGS sequence"/>
</dbReference>
<dbReference type="EMBL" id="JAGGMS010000001">
    <property type="protein sequence ID" value="MBP2182689.1"/>
    <property type="molecule type" value="Genomic_DNA"/>
</dbReference>
<sequence>MSGKQRFFFSLLAVGFAGNVPAAQADQARGHKAAAVAGAPLCDPGYLCVWSLPHFDGTRYRVTATPSGSCKFPAPLGFRSAFNRTGFTQRLWQYSTCTGVTTLIANGVAFGDHGHRYSVGGP</sequence>
<dbReference type="RefSeq" id="WP_209665959.1">
    <property type="nucleotide sequence ID" value="NZ_JAGGMS010000001.1"/>
</dbReference>
<organism evidence="2 3">
    <name type="scientific">Amycolatopsis magusensis</name>
    <dbReference type="NCBI Taxonomy" id="882444"/>
    <lineage>
        <taxon>Bacteria</taxon>
        <taxon>Bacillati</taxon>
        <taxon>Actinomycetota</taxon>
        <taxon>Actinomycetes</taxon>
        <taxon>Pseudonocardiales</taxon>
        <taxon>Pseudonocardiaceae</taxon>
        <taxon>Amycolatopsis</taxon>
    </lineage>
</organism>